<dbReference type="InterPro" id="IPR012341">
    <property type="entry name" value="6hp_glycosidase-like_sf"/>
</dbReference>
<evidence type="ECO:0008006" key="6">
    <source>
        <dbReference type="Google" id="ProtNLM"/>
    </source>
</evidence>
<dbReference type="InterPro" id="IPR008928">
    <property type="entry name" value="6-hairpin_glycosidase_sf"/>
</dbReference>
<dbReference type="EMBL" id="JADCUA010000029">
    <property type="protein sequence ID" value="KAH9830717.1"/>
    <property type="molecule type" value="Genomic_DNA"/>
</dbReference>
<dbReference type="Pfam" id="PF17168">
    <property type="entry name" value="DUF5127"/>
    <property type="match status" value="1"/>
</dbReference>
<gene>
    <name evidence="4" type="ORF">C8Q71DRAFT_319384</name>
</gene>
<accession>A0ABQ8K1Y3</accession>
<dbReference type="SUPFAM" id="SSF48208">
    <property type="entry name" value="Six-hairpin glycosidases"/>
    <property type="match status" value="1"/>
</dbReference>
<feature type="domain" description="Glutaminase A central" evidence="2">
    <location>
        <begin position="346"/>
        <end position="694"/>
    </location>
</feature>
<evidence type="ECO:0000313" key="5">
    <source>
        <dbReference type="Proteomes" id="UP000814176"/>
    </source>
</evidence>
<organism evidence="4 5">
    <name type="scientific">Rhodofomes roseus</name>
    <dbReference type="NCBI Taxonomy" id="34475"/>
    <lineage>
        <taxon>Eukaryota</taxon>
        <taxon>Fungi</taxon>
        <taxon>Dikarya</taxon>
        <taxon>Basidiomycota</taxon>
        <taxon>Agaricomycotina</taxon>
        <taxon>Agaricomycetes</taxon>
        <taxon>Polyporales</taxon>
        <taxon>Rhodofomes</taxon>
    </lineage>
</organism>
<keyword evidence="5" id="KW-1185">Reference proteome</keyword>
<feature type="chain" id="PRO_5047087970" description="DUF1793-domain-containing protein" evidence="1">
    <location>
        <begin position="20"/>
        <end position="699"/>
    </location>
</feature>
<sequence length="699" mass="76686">MKLLVFALLLVPFIARVHGVQTFWPAAIPYAVRTPYLNTWIGTAGSDSSKDWPVFWDGAVTGWILYIQVDGKTYTLFGNNNLPSNYSVTAGIVVETELTPTQTIQVIEAGPMNVTLTFLSPVNPSDLVRQSLPFSYLAVNFTSTDGQPHDIQLYSDISGEWLSGNRGQEMTWSPPTNTGDIVYHQLRLQTSSAFQENTHQAEDGVAYFAMGLEPTRNITLQTCEDTVCREEFILAAGVNSNDNNSTNRAINSLWPVFPISVNLGSVSSVDQPIVWIIGYVRDPNINYTLSGNSASLRPYYTANFSTTESALEFFVSDFNNSLAAATALDADLHNAASTVSPDGKLYDMLSLATRQVFSSLEITAPYSSGQADDATRIFMKDLARTQRVTPVETLYAALPMLLYFNNASLVKPLLLPLLEQQNVSLSQYLCAAKDLGESFPEVNGPVLLSQEGIEQTGNMLIAALAHARYSQDTSLLHDYYALFKSWAQYLTTDNNALYPHDQTSIDDGSTSPNSTNLAVKGIFAIQAMAEISQLVGQTNDYQQFSSTASSFMQTWQSLALSSGNETVLITYGGQPASWVLPYNLYVQTLLGFNLLNQTLFDQLTVTYGQWIDSSFEGYKYGLPIESASTSPGNVAWNAFIAATVTNNTVRDQLLDSLWNYASSNATSTPFLVWYDVETGSCINGSMSALGGLFAPFLRR</sequence>
<evidence type="ECO:0000259" key="3">
    <source>
        <dbReference type="Pfam" id="PF17168"/>
    </source>
</evidence>
<evidence type="ECO:0000313" key="4">
    <source>
        <dbReference type="EMBL" id="KAH9830717.1"/>
    </source>
</evidence>
<dbReference type="GeneID" id="71998515"/>
<dbReference type="InterPro" id="IPR032514">
    <property type="entry name" value="GtaA_central"/>
</dbReference>
<proteinExistence type="predicted"/>
<dbReference type="PANTHER" id="PTHR31987">
    <property type="entry name" value="GLUTAMINASE A-RELATED"/>
    <property type="match status" value="1"/>
</dbReference>
<keyword evidence="1" id="KW-0732">Signal</keyword>
<dbReference type="InterPro" id="IPR052743">
    <property type="entry name" value="Glutaminase_GtaA"/>
</dbReference>
<comment type="caution">
    <text evidence="4">The sequence shown here is derived from an EMBL/GenBank/DDBJ whole genome shotgun (WGS) entry which is preliminary data.</text>
</comment>
<dbReference type="Gene3D" id="1.50.10.10">
    <property type="match status" value="1"/>
</dbReference>
<evidence type="ECO:0000256" key="1">
    <source>
        <dbReference type="SAM" id="SignalP"/>
    </source>
</evidence>
<name>A0ABQ8K1Y3_9APHY</name>
<reference evidence="4 5" key="1">
    <citation type="journal article" date="2021" name="Environ. Microbiol.">
        <title>Gene family expansions and transcriptome signatures uncover fungal adaptations to wood decay.</title>
        <authorList>
            <person name="Hage H."/>
            <person name="Miyauchi S."/>
            <person name="Viragh M."/>
            <person name="Drula E."/>
            <person name="Min B."/>
            <person name="Chaduli D."/>
            <person name="Navarro D."/>
            <person name="Favel A."/>
            <person name="Norest M."/>
            <person name="Lesage-Meessen L."/>
            <person name="Balint B."/>
            <person name="Merenyi Z."/>
            <person name="de Eugenio L."/>
            <person name="Morin E."/>
            <person name="Martinez A.T."/>
            <person name="Baldrian P."/>
            <person name="Stursova M."/>
            <person name="Martinez M.J."/>
            <person name="Novotny C."/>
            <person name="Magnuson J.K."/>
            <person name="Spatafora J.W."/>
            <person name="Maurice S."/>
            <person name="Pangilinan J."/>
            <person name="Andreopoulos W."/>
            <person name="LaButti K."/>
            <person name="Hundley H."/>
            <person name="Na H."/>
            <person name="Kuo A."/>
            <person name="Barry K."/>
            <person name="Lipzen A."/>
            <person name="Henrissat B."/>
            <person name="Riley R."/>
            <person name="Ahrendt S."/>
            <person name="Nagy L.G."/>
            <person name="Grigoriev I.V."/>
            <person name="Martin F."/>
            <person name="Rosso M.N."/>
        </authorList>
    </citation>
    <scope>NUCLEOTIDE SEQUENCE [LARGE SCALE GENOMIC DNA]</scope>
    <source>
        <strain evidence="4 5">CIRM-BRFM 1785</strain>
    </source>
</reference>
<protein>
    <recommendedName>
        <fullName evidence="6">DUF1793-domain-containing protein</fullName>
    </recommendedName>
</protein>
<feature type="domain" description="Glutaminase A N-terminal" evidence="3">
    <location>
        <begin position="101"/>
        <end position="334"/>
    </location>
</feature>
<dbReference type="Proteomes" id="UP000814176">
    <property type="component" value="Unassembled WGS sequence"/>
</dbReference>
<evidence type="ECO:0000259" key="2">
    <source>
        <dbReference type="Pfam" id="PF16335"/>
    </source>
</evidence>
<dbReference type="Pfam" id="PF16335">
    <property type="entry name" value="GtaA_6_Hairpin"/>
    <property type="match status" value="1"/>
</dbReference>
<dbReference type="RefSeq" id="XP_047773978.1">
    <property type="nucleotide sequence ID" value="XM_047917783.1"/>
</dbReference>
<dbReference type="PANTHER" id="PTHR31987:SF14">
    <property type="entry name" value="PUTATIVE (AFU_ORTHOLOGUE AFUA_6G09910)-RELATED"/>
    <property type="match status" value="1"/>
</dbReference>
<dbReference type="InterPro" id="IPR033433">
    <property type="entry name" value="GtaA_N"/>
</dbReference>
<feature type="signal peptide" evidence="1">
    <location>
        <begin position="1"/>
        <end position="19"/>
    </location>
</feature>